<name>A0A6L9LDS4_9BACT</name>
<evidence type="ECO:0000256" key="1">
    <source>
        <dbReference type="ARBA" id="ARBA00022505"/>
    </source>
</evidence>
<reference evidence="4 5" key="1">
    <citation type="submission" date="2020-02" db="EMBL/GenBank/DDBJ databases">
        <title>Draft genome sequence of two Spirosoma agri KCTC 52727 and Spirosoma terrae KCTC 52035.</title>
        <authorList>
            <person name="Rojas J."/>
            <person name="Ambika Manirajan B."/>
            <person name="Suarez C."/>
            <person name="Ratering S."/>
            <person name="Schnell S."/>
        </authorList>
    </citation>
    <scope>NUCLEOTIDE SEQUENCE [LARGE SCALE GENOMIC DNA]</scope>
    <source>
        <strain evidence="4 5">KCTC 52035</strain>
    </source>
</reference>
<dbReference type="Pfam" id="PF02738">
    <property type="entry name" value="MoCoBD_1"/>
    <property type="match status" value="1"/>
</dbReference>
<keyword evidence="5" id="KW-1185">Reference proteome</keyword>
<dbReference type="GO" id="GO:0005506">
    <property type="term" value="F:iron ion binding"/>
    <property type="evidence" value="ECO:0007669"/>
    <property type="project" value="InterPro"/>
</dbReference>
<evidence type="ECO:0000313" key="4">
    <source>
        <dbReference type="EMBL" id="NDU98694.1"/>
    </source>
</evidence>
<organism evidence="4 5">
    <name type="scientific">Spirosoma terrae</name>
    <dbReference type="NCBI Taxonomy" id="1968276"/>
    <lineage>
        <taxon>Bacteria</taxon>
        <taxon>Pseudomonadati</taxon>
        <taxon>Bacteroidota</taxon>
        <taxon>Cytophagia</taxon>
        <taxon>Cytophagales</taxon>
        <taxon>Cytophagaceae</taxon>
        <taxon>Spirosoma</taxon>
    </lineage>
</organism>
<dbReference type="SUPFAM" id="SSF56003">
    <property type="entry name" value="Molybdenum cofactor-binding domain"/>
    <property type="match status" value="1"/>
</dbReference>
<protein>
    <submittedName>
        <fullName evidence="4">Xanthine dehydrogenase family protein molybdopterin-binding subunit</fullName>
    </submittedName>
</protein>
<dbReference type="Pfam" id="PF20256">
    <property type="entry name" value="MoCoBD_2"/>
    <property type="match status" value="1"/>
</dbReference>
<keyword evidence="1" id="KW-0500">Molybdenum</keyword>
<dbReference type="Proteomes" id="UP000474175">
    <property type="component" value="Unassembled WGS sequence"/>
</dbReference>
<dbReference type="AlphaFoldDB" id="A0A6L9LDS4"/>
<keyword evidence="2" id="KW-0560">Oxidoreductase</keyword>
<evidence type="ECO:0000313" key="5">
    <source>
        <dbReference type="Proteomes" id="UP000474175"/>
    </source>
</evidence>
<comment type="caution">
    <text evidence="4">The sequence shown here is derived from an EMBL/GenBank/DDBJ whole genome shotgun (WGS) entry which is preliminary data.</text>
</comment>
<dbReference type="PANTHER" id="PTHR11908:SF132">
    <property type="entry name" value="ALDEHYDE OXIDASE 1-RELATED"/>
    <property type="match status" value="1"/>
</dbReference>
<dbReference type="Gene3D" id="3.30.365.10">
    <property type="entry name" value="Aldehyde oxidase/xanthine dehydrogenase, molybdopterin binding domain"/>
    <property type="match status" value="4"/>
</dbReference>
<dbReference type="InterPro" id="IPR016208">
    <property type="entry name" value="Ald_Oxase/xanthine_DH-like"/>
</dbReference>
<dbReference type="RefSeq" id="WP_163954824.1">
    <property type="nucleotide sequence ID" value="NZ_JAAFZH010000019.1"/>
</dbReference>
<proteinExistence type="predicted"/>
<dbReference type="GO" id="GO:0016491">
    <property type="term" value="F:oxidoreductase activity"/>
    <property type="evidence" value="ECO:0007669"/>
    <property type="project" value="UniProtKB-KW"/>
</dbReference>
<dbReference type="InterPro" id="IPR036856">
    <property type="entry name" value="Ald_Oxase/Xan_DH_a/b_sf"/>
</dbReference>
<dbReference type="Gene3D" id="3.90.1170.50">
    <property type="entry name" value="Aldehyde oxidase/xanthine dehydrogenase, a/b hammerhead"/>
    <property type="match status" value="1"/>
</dbReference>
<dbReference type="EMBL" id="JAAFZH010000019">
    <property type="protein sequence ID" value="NDU98694.1"/>
    <property type="molecule type" value="Genomic_DNA"/>
</dbReference>
<evidence type="ECO:0000259" key="3">
    <source>
        <dbReference type="SMART" id="SM01008"/>
    </source>
</evidence>
<sequence>MDATNKVTGTPISRIDGIAKVTGKAPYSMDHPVKNAAHAILFKSTVAAGTIREIDSTAAEKAPGVLAVITHKNAPKLNTKGGLRGGALLQSPDIEFYGQHIGIVVAETFEQARYASRLINVTYDKKEAKIDFEKVASQARLPKDKERADAKRGDVQSALTQATYKVEEVYETPIEHHHPLEPHAAIAEWNGDSVTLYSSAQIVNGAQGAAAATLNLKPEQVRIVSPYIGGGFGSKGGQWANLALAAVAAKHINRPVKLALTRQQMVNSVGMRQHNRQKISLAATSDGKLTALSHETVTHGAIENEFVEPCGDCSKIMYDTPNSLITYRVVPMNLIIPTYTRGPGKSTGSFAMESAIDELAYKLKMDPIAFRLKNEPARDPSNGKPWSSRTTVQCLSEGAKAFGWDKRKAEPRQNEQGNYWIGYGVSAGTYPAHQRPTSAVVKLKRTGDTVTATVELAAADLGTGTYTILTQTAADALGLSVQNVTVKIGDSNLPPAAGSVGSVGAASYANAVNDACEKITQELLSKSGKQFFVRPTASQLMRSEKLTEFQTRVDSKAPESAEEYSAHSFNANFAEVAVNKSTGMIRVNRFLAVTGAGKILNPKTARSQIIGGNVWGIGMALTEESVVDPRWGNFVTRSFADYHVPANLDIGHLDAIFINETDEHVNTLGVKGIGEVGIVGVAAAVANAVFNATGKRVRELPITPDKVL</sequence>
<dbReference type="InterPro" id="IPR000674">
    <property type="entry name" value="Ald_Oxase/Xan_DH_a/b"/>
</dbReference>
<gene>
    <name evidence="4" type="ORF">GK108_27670</name>
</gene>
<feature type="domain" description="Aldehyde oxidase/xanthine dehydrogenase a/b hammerhead" evidence="3">
    <location>
        <begin position="22"/>
        <end position="127"/>
    </location>
</feature>
<evidence type="ECO:0000256" key="2">
    <source>
        <dbReference type="ARBA" id="ARBA00023002"/>
    </source>
</evidence>
<accession>A0A6L9LDS4</accession>
<dbReference type="InterPro" id="IPR008274">
    <property type="entry name" value="AldOxase/xan_DH_MoCoBD1"/>
</dbReference>
<dbReference type="InterPro" id="IPR046867">
    <property type="entry name" value="AldOxase/xan_DH_MoCoBD2"/>
</dbReference>
<dbReference type="InterPro" id="IPR037165">
    <property type="entry name" value="AldOxase/xan_DH_Mopterin-bd_sf"/>
</dbReference>
<dbReference type="SMART" id="SM01008">
    <property type="entry name" value="Ald_Xan_dh_C"/>
    <property type="match status" value="1"/>
</dbReference>
<dbReference type="SUPFAM" id="SSF54665">
    <property type="entry name" value="CO dehydrogenase molybdoprotein N-domain-like"/>
    <property type="match status" value="1"/>
</dbReference>
<dbReference type="Pfam" id="PF01315">
    <property type="entry name" value="Ald_Xan_dh_C"/>
    <property type="match status" value="1"/>
</dbReference>
<dbReference type="PANTHER" id="PTHR11908">
    <property type="entry name" value="XANTHINE DEHYDROGENASE"/>
    <property type="match status" value="1"/>
</dbReference>